<comment type="caution">
    <text evidence="5">The sequence shown here is derived from an EMBL/GenBank/DDBJ whole genome shotgun (WGS) entry which is preliminary data.</text>
</comment>
<dbReference type="EMBL" id="JACEEZ010002765">
    <property type="protein sequence ID" value="KAG0727980.1"/>
    <property type="molecule type" value="Genomic_DNA"/>
</dbReference>
<protein>
    <submittedName>
        <fullName evidence="5">Hsp70-Hsp90 organizing protein 3</fullName>
    </submittedName>
</protein>
<dbReference type="Gene3D" id="1.25.40.10">
    <property type="entry name" value="Tetratricopeptide repeat domain"/>
    <property type="match status" value="1"/>
</dbReference>
<accession>A0A8J5D3Z9</accession>
<sequence length="206" mass="23193">MGLMVQQLKDEGNACMESGKLEEAVQNYSKAIALDAKNHVLFSNRRVTGGCHGGGCRKVSAAYAKLKKYDTALEDAEITVRLKPDWPKGYSRKGTALLYLHRNQQASEVFQSGLALDPTNQQLKEGLTECKRRVSAPSAPRMPSLSPFQDPAAFEELKTNPRTRDFMKDTDFAKTVEDIRKNPELLREKMHDKRLLTCISVMMVWT</sequence>
<dbReference type="SMART" id="SM00028">
    <property type="entry name" value="TPR"/>
    <property type="match status" value="3"/>
</dbReference>
<dbReference type="SUPFAM" id="SSF48452">
    <property type="entry name" value="TPR-like"/>
    <property type="match status" value="1"/>
</dbReference>
<feature type="repeat" description="TPR" evidence="3">
    <location>
        <begin position="5"/>
        <end position="38"/>
    </location>
</feature>
<reference evidence="5" key="1">
    <citation type="submission" date="2020-07" db="EMBL/GenBank/DDBJ databases">
        <title>The High-quality genome of the commercially important snow crab, Chionoecetes opilio.</title>
        <authorList>
            <person name="Jeong J.-H."/>
            <person name="Ryu S."/>
        </authorList>
    </citation>
    <scope>NUCLEOTIDE SEQUENCE</scope>
    <source>
        <strain evidence="5">MADBK_172401_WGS</strain>
        <tissue evidence="5">Digestive gland</tissue>
    </source>
</reference>
<name>A0A8J5D3Z9_CHIOP</name>
<evidence type="ECO:0000313" key="5">
    <source>
        <dbReference type="EMBL" id="KAG0727980.1"/>
    </source>
</evidence>
<evidence type="ECO:0000313" key="6">
    <source>
        <dbReference type="Proteomes" id="UP000770661"/>
    </source>
</evidence>
<dbReference type="InterPro" id="IPR041243">
    <property type="entry name" value="STI1/HOP_DP"/>
</dbReference>
<dbReference type="OrthoDB" id="2017782at2759"/>
<evidence type="ECO:0000256" key="2">
    <source>
        <dbReference type="ARBA" id="ARBA00022803"/>
    </source>
</evidence>
<dbReference type="InterPro" id="IPR011990">
    <property type="entry name" value="TPR-like_helical_dom_sf"/>
</dbReference>
<dbReference type="Gene3D" id="1.10.260.100">
    <property type="match status" value="1"/>
</dbReference>
<dbReference type="GO" id="GO:0051879">
    <property type="term" value="F:Hsp90 protein binding"/>
    <property type="evidence" value="ECO:0007669"/>
    <property type="project" value="TreeGrafter"/>
</dbReference>
<organism evidence="5 6">
    <name type="scientific">Chionoecetes opilio</name>
    <name type="common">Atlantic snow crab</name>
    <name type="synonym">Cancer opilio</name>
    <dbReference type="NCBI Taxonomy" id="41210"/>
    <lineage>
        <taxon>Eukaryota</taxon>
        <taxon>Metazoa</taxon>
        <taxon>Ecdysozoa</taxon>
        <taxon>Arthropoda</taxon>
        <taxon>Crustacea</taxon>
        <taxon>Multicrustacea</taxon>
        <taxon>Malacostraca</taxon>
        <taxon>Eumalacostraca</taxon>
        <taxon>Eucarida</taxon>
        <taxon>Decapoda</taxon>
        <taxon>Pleocyemata</taxon>
        <taxon>Brachyura</taxon>
        <taxon>Eubrachyura</taxon>
        <taxon>Majoidea</taxon>
        <taxon>Majidae</taxon>
        <taxon>Chionoecetes</taxon>
    </lineage>
</organism>
<evidence type="ECO:0000256" key="1">
    <source>
        <dbReference type="ARBA" id="ARBA00022737"/>
    </source>
</evidence>
<feature type="repeat" description="TPR" evidence="3">
    <location>
        <begin position="87"/>
        <end position="120"/>
    </location>
</feature>
<proteinExistence type="predicted"/>
<feature type="domain" description="STI1/HOP DP" evidence="4">
    <location>
        <begin position="150"/>
        <end position="203"/>
    </location>
</feature>
<keyword evidence="1" id="KW-0677">Repeat</keyword>
<dbReference type="PANTHER" id="PTHR22904">
    <property type="entry name" value="TPR REPEAT CONTAINING PROTEIN"/>
    <property type="match status" value="1"/>
</dbReference>
<dbReference type="AlphaFoldDB" id="A0A8J5D3Z9"/>
<dbReference type="PANTHER" id="PTHR22904:SF523">
    <property type="entry name" value="STRESS-INDUCED-PHOSPHOPROTEIN 1"/>
    <property type="match status" value="1"/>
</dbReference>
<dbReference type="PROSITE" id="PS50005">
    <property type="entry name" value="TPR"/>
    <property type="match status" value="2"/>
</dbReference>
<keyword evidence="6" id="KW-1185">Reference proteome</keyword>
<keyword evidence="2 3" id="KW-0802">TPR repeat</keyword>
<dbReference type="Pfam" id="PF17830">
    <property type="entry name" value="STI1-HOP_DP"/>
    <property type="match status" value="1"/>
</dbReference>
<dbReference type="Pfam" id="PF13414">
    <property type="entry name" value="TPR_11"/>
    <property type="match status" value="1"/>
</dbReference>
<dbReference type="Proteomes" id="UP000770661">
    <property type="component" value="Unassembled WGS sequence"/>
</dbReference>
<gene>
    <name evidence="5" type="primary">HOP3</name>
    <name evidence="5" type="ORF">GWK47_033470</name>
</gene>
<evidence type="ECO:0000256" key="3">
    <source>
        <dbReference type="PROSITE-ProRule" id="PRU00339"/>
    </source>
</evidence>
<dbReference type="InterPro" id="IPR019734">
    <property type="entry name" value="TPR_rpt"/>
</dbReference>
<evidence type="ECO:0000259" key="4">
    <source>
        <dbReference type="Pfam" id="PF17830"/>
    </source>
</evidence>